<proteinExistence type="predicted"/>
<organism evidence="2 3">
    <name type="scientific">Zavarzinia aquatilis</name>
    <dbReference type="NCBI Taxonomy" id="2211142"/>
    <lineage>
        <taxon>Bacteria</taxon>
        <taxon>Pseudomonadati</taxon>
        <taxon>Pseudomonadota</taxon>
        <taxon>Alphaproteobacteria</taxon>
        <taxon>Rhodospirillales</taxon>
        <taxon>Zavarziniaceae</taxon>
        <taxon>Zavarzinia</taxon>
    </lineage>
</organism>
<dbReference type="GO" id="GO:0017168">
    <property type="term" value="F:5-oxoprolinase (ATP-hydrolyzing) activity"/>
    <property type="evidence" value="ECO:0007669"/>
    <property type="project" value="TreeGrafter"/>
</dbReference>
<reference evidence="2 3" key="1">
    <citation type="submission" date="2018-05" db="EMBL/GenBank/DDBJ databases">
        <title>Zavarzinia sp. HR-AS.</title>
        <authorList>
            <person name="Lee Y."/>
            <person name="Jeon C.O."/>
        </authorList>
    </citation>
    <scope>NUCLEOTIDE SEQUENCE [LARGE SCALE GENOMIC DNA]</scope>
    <source>
        <strain evidence="2 3">HR-AS</strain>
    </source>
</reference>
<evidence type="ECO:0000313" key="2">
    <source>
        <dbReference type="EMBL" id="PWR20262.1"/>
    </source>
</evidence>
<keyword evidence="3" id="KW-1185">Reference proteome</keyword>
<dbReference type="Proteomes" id="UP000245461">
    <property type="component" value="Unassembled WGS sequence"/>
</dbReference>
<evidence type="ECO:0000313" key="3">
    <source>
        <dbReference type="Proteomes" id="UP000245461"/>
    </source>
</evidence>
<accession>A0A317E0V1</accession>
<gene>
    <name evidence="2" type="ORF">DKG74_16415</name>
</gene>
<dbReference type="PANTHER" id="PTHR11365">
    <property type="entry name" value="5-OXOPROLINASE RELATED"/>
    <property type="match status" value="1"/>
</dbReference>
<dbReference type="Pfam" id="PF02538">
    <property type="entry name" value="Hydantoinase_B"/>
    <property type="match status" value="1"/>
</dbReference>
<dbReference type="PANTHER" id="PTHR11365:SF23">
    <property type="entry name" value="HYPOTHETICAL 5-OXOPROLINASE (EUROFUNG)-RELATED"/>
    <property type="match status" value="1"/>
</dbReference>
<dbReference type="GO" id="GO:0006749">
    <property type="term" value="P:glutathione metabolic process"/>
    <property type="evidence" value="ECO:0007669"/>
    <property type="project" value="TreeGrafter"/>
</dbReference>
<dbReference type="OrthoDB" id="9761586at2"/>
<dbReference type="EMBL" id="QGLE01000010">
    <property type="protein sequence ID" value="PWR20262.1"/>
    <property type="molecule type" value="Genomic_DNA"/>
</dbReference>
<dbReference type="InterPro" id="IPR003692">
    <property type="entry name" value="Hydantoinase_B"/>
</dbReference>
<protein>
    <submittedName>
        <fullName evidence="2">Acetone carboxylase subunit alpha</fullName>
    </submittedName>
</protein>
<dbReference type="RefSeq" id="WP_109907259.1">
    <property type="nucleotide sequence ID" value="NZ_QGLE01000010.1"/>
</dbReference>
<comment type="caution">
    <text evidence="2">The sequence shown here is derived from an EMBL/GenBank/DDBJ whole genome shotgun (WGS) entry which is preliminary data.</text>
</comment>
<feature type="domain" description="Hydantoinase B/oxoprolinase" evidence="1">
    <location>
        <begin position="57"/>
        <end position="626"/>
    </location>
</feature>
<sequence>MNVMPGIATLSVGDRKLLQDFVDEHQLFYGPDPAIMRNHKLEPRTAAEDAAMKKHDDPHLLNQVRGRVVSALSESFRMVEQMGAAPGAKWGDLVTAIFSASGDLSEISPAGIVTFAGVCQYPIKFVNKYWTNDPSVGVRHGDGFIHNDSRYGGIHNTDQSMMMPVFHEGELVCWVSSTIHEGENGAIEPGGMPAKAESRFDEGLKMSPFRIVENFQVKRDILTFLQNSVRDPKLQFEDLKVKLHACLRLMDRVRSVIAEFGKDALIAYLRRNLEDTEAEVHRRIAELPDGVVRFNTWIDSTLREPALLKVACAARVKGDRMTMDFRGTSPQLSNRSVNAVMGSTKVCFLTGVLQNIWPDLPHNQGVLAAFDFESDANSLLDANNDAPCAMSLLPMFRTITVATVSFPKFIYGLPDGAKARATVTLAAQYNQPATFVYGGLTQHMEVTGNFCADINGNGQGARENKDGEHGVSPLFGFMCDTGEYELAEEELPMVRLIAQHLATDRVGWGKYRGGLGYEQMVTARGTSMWGFMTGQSGSWFCSAPGLFGGYSCPAYPIAKVKDSNVFDWFKEKGNAARFPYDIVELMNEQPIEAGRYVTADAGMTFEMVQEGEIYMICQGAGGGYGDVLEREPSAVMKDLSEGLISHENAFDIYRVVYDRRTLIVDEAGTRAARDAERAARKARGKPYADFVRDWVRDEPDADLPYFGSWGDNGRIIAGSGKTRQIMEAGALQPVFMADPRELRIAALEARVAELEG</sequence>
<dbReference type="GO" id="GO:0005829">
    <property type="term" value="C:cytosol"/>
    <property type="evidence" value="ECO:0007669"/>
    <property type="project" value="TreeGrafter"/>
</dbReference>
<dbReference type="InterPro" id="IPR045079">
    <property type="entry name" value="Oxoprolinase-like"/>
</dbReference>
<dbReference type="AlphaFoldDB" id="A0A317E0V1"/>
<name>A0A317E0V1_9PROT</name>
<evidence type="ECO:0000259" key="1">
    <source>
        <dbReference type="Pfam" id="PF02538"/>
    </source>
</evidence>